<reference evidence="3" key="14">
    <citation type="submission" date="2022-11" db="EMBL/GenBank/DDBJ databases">
        <title>Drosophila melanogaster release 4 sequence.</title>
        <authorList>
            <consortium name="Berkeley Drosophila Genome Project"/>
            <person name="Celniker S."/>
            <person name="Carlson J."/>
            <person name="Wan K."/>
            <person name="Pfeiffer B."/>
            <person name="Frise E."/>
            <person name="George R."/>
            <person name="Hoskins R."/>
            <person name="Stapleton M."/>
            <person name="Pacleb J."/>
            <person name="Park S."/>
            <person name="Svirskas R."/>
            <person name="Smith E."/>
            <person name="Yu C."/>
            <person name="Rubin G."/>
        </authorList>
    </citation>
    <scope>NUCLEOTIDE SEQUENCE</scope>
</reference>
<reference evidence="2" key="10">
    <citation type="submission" date="2011-02" db="EMBL/GenBank/DDBJ databases">
        <authorList>
            <person name="Carlson J."/>
            <person name="Booth B."/>
            <person name="Frise E."/>
            <person name="Sandler J."/>
            <person name="Wan K."/>
            <person name="Yu C."/>
            <person name="Celniker S."/>
        </authorList>
    </citation>
    <scope>NUCLEOTIDE SEQUENCE</scope>
</reference>
<dbReference type="VEuPathDB" id="VectorBase:FBgn0035290"/>
<dbReference type="GO" id="GO:0045335">
    <property type="term" value="C:phagocytic vesicle"/>
    <property type="evidence" value="ECO:0000314"/>
    <property type="project" value="FlyBase"/>
</dbReference>
<name>F0JAR1_DROME</name>
<reference evidence="5" key="2">
    <citation type="journal article" date="2002" name="Genome Biol.">
        <title>Finishing a whole-genome shotgun: release 3 of the Drosophila melanogaster euchromatic genome sequence.</title>
        <authorList>
            <person name="Celniker S.E."/>
            <person name="Wheeler D.A."/>
            <person name="Kronmiller B."/>
            <person name="Carlson J.W."/>
            <person name="Halpern A."/>
            <person name="Patel S."/>
            <person name="Adams M."/>
            <person name="Champe M."/>
            <person name="Dugan S.P."/>
            <person name="Frise E."/>
            <person name="Hodgson A."/>
            <person name="George R.A."/>
            <person name="Hoskins R.A."/>
            <person name="Laverty T."/>
            <person name="Muzny D.M."/>
            <person name="Nelson C.R."/>
            <person name="Pacleb J.M."/>
            <person name="Park S."/>
            <person name="Pfeiffer B.D."/>
            <person name="Richards S."/>
            <person name="Sodergren E.J."/>
            <person name="Svirskas R."/>
            <person name="Tabor P.E."/>
            <person name="Wan K."/>
            <person name="Stapleton M."/>
            <person name="Sutton G.G."/>
            <person name="Venter C."/>
            <person name="Weinstock G."/>
            <person name="Scherer S.E."/>
            <person name="Myers E.W."/>
            <person name="Gibbs R.A."/>
            <person name="Rubin G.M."/>
        </authorList>
    </citation>
    <scope>NUCLEOTIDE SEQUENCE [LARGE SCALE GENOMIC DNA]</scope>
    <source>
        <strain evidence="5">Berkeley</strain>
    </source>
</reference>
<evidence type="ECO:0000313" key="4">
    <source>
        <dbReference type="FlyBase" id="FBgn0035290"/>
    </source>
</evidence>
<dbReference type="Proteomes" id="UP000000803">
    <property type="component" value="Chromosome 3L"/>
</dbReference>
<evidence type="ECO:0000313" key="5">
    <source>
        <dbReference type="Proteomes" id="UP000000803"/>
    </source>
</evidence>
<dbReference type="RefSeq" id="NP_001261299.1">
    <property type="nucleotide sequence ID" value="NM_001274370.1"/>
</dbReference>
<dbReference type="GeneID" id="38252"/>
<accession>F0JAR1</accession>
<dbReference type="CTD" id="38252"/>
<dbReference type="BioGRID-ORCS" id="38252">
    <property type="hits" value="0 hits in 1 CRISPR screen"/>
</dbReference>
<reference evidence="3 5" key="6">
    <citation type="journal article" date="2005" name="PLoS Comput. Biol.">
        <title>Combined evidence annotation of transposable elements in genome sequences.</title>
        <authorList>
            <person name="Quesneville H."/>
            <person name="Bergman C.M."/>
            <person name="Andrieu O."/>
            <person name="Autard D."/>
            <person name="Nouaud D."/>
            <person name="Ashburner M."/>
            <person name="Anxolabehere D."/>
        </authorList>
    </citation>
    <scope>NUCLEOTIDE SEQUENCE [LARGE SCALE GENOMIC DNA]</scope>
    <source>
        <strain evidence="5">Berkeley</strain>
    </source>
</reference>
<dbReference type="HOGENOM" id="CLU_2348851_0_0_1"/>
<reference evidence="5" key="3">
    <citation type="journal article" date="2002" name="Genome Biol.">
        <title>Annotation of the Drosophila melanogaster euchromatic genome: a systematic review.</title>
        <authorList>
            <person name="Misra S."/>
            <person name="Crosby M.A."/>
            <person name="Mungall C.J."/>
            <person name="Matthews B.B."/>
            <person name="Campbell K.S."/>
            <person name="Hradecky P."/>
            <person name="Huang Y."/>
            <person name="Kaminker J.S."/>
            <person name="Millburn G.H."/>
            <person name="Prochnik S.E."/>
            <person name="Smith C.D."/>
            <person name="Tupy J.L."/>
            <person name="Whitfied E.J."/>
            <person name="Bayraktaroglu L."/>
            <person name="Berman B.P."/>
            <person name="Bettencourt B.R."/>
            <person name="Celniker S.E."/>
            <person name="de Grey A.D."/>
            <person name="Drysdale R.A."/>
            <person name="Harris N.L."/>
            <person name="Richter J."/>
            <person name="Russo S."/>
            <person name="Schroeder A.J."/>
            <person name="Shu S.Q."/>
            <person name="Stapleton M."/>
            <person name="Yamada C."/>
            <person name="Ashburner M."/>
            <person name="Gelbart W.M."/>
            <person name="Rubin G.M."/>
            <person name="Lewis S.E."/>
        </authorList>
    </citation>
    <scope>GENOME REANNOTATION</scope>
    <source>
        <strain evidence="5">Berkeley</strain>
    </source>
</reference>
<proteinExistence type="evidence at transcript level"/>
<reference evidence="3" key="12">
    <citation type="journal article" date="2015" name="G3 (Bethesda)">
        <title>Gene Model Annotations for Drosophila melanogaster: The Rule-Benders.</title>
        <authorList>
            <consortium name="FlyBase Consortium"/>
            <person name="Crosby M.A."/>
            <person name="Gramates L.S."/>
            <person name="Dos Santos G."/>
            <person name="Matthews B.B."/>
            <person name="St Pierre S.E."/>
            <person name="Zhou P."/>
            <person name="Schroeder A.J."/>
            <person name="Falls K."/>
            <person name="Emmert D.B."/>
            <person name="Russo S.M."/>
            <person name="Gelbart W.M."/>
            <person name="null"/>
        </authorList>
    </citation>
    <scope>NUCLEOTIDE SEQUENCE</scope>
</reference>
<evidence type="ECO:0000313" key="2">
    <source>
        <dbReference type="EMBL" id="ADY17804.1"/>
    </source>
</evidence>
<dbReference type="FlyBase" id="FBgn0035290">
    <property type="gene designation" value="dsb"/>
</dbReference>
<sequence>MGLEKHYLRYGRTARDHLLDWATCGRGRRQQQQQQQQQTHAQPSQGSTATGRRSRPHVTHRGTPLSMLISNGVRISNSKYNTLNYIAKYASHPSEYK</sequence>
<reference evidence="3 5" key="1">
    <citation type="journal article" date="2000" name="Science">
        <title>The genome sequence of Drosophila melanogaster.</title>
        <authorList>
            <person name="Adams M.D."/>
            <person name="Celniker S.E."/>
            <person name="Holt R.A."/>
            <person name="Evans C.A."/>
            <person name="Gocayne J.D."/>
            <person name="Amanatides P.G."/>
            <person name="Scherer S.E."/>
            <person name="Li P.W."/>
            <person name="Hoskins R.A."/>
            <person name="Galle R.F."/>
            <person name="George R.A."/>
            <person name="Lewis S.E."/>
            <person name="Richards S."/>
            <person name="Ashburner M."/>
            <person name="Henderson S.N."/>
            <person name="Sutton G.G."/>
            <person name="Wortman J.R."/>
            <person name="Yandell M.D."/>
            <person name="Zhang Q."/>
            <person name="Chen L.X."/>
            <person name="Brandon R.C."/>
            <person name="Rogers Y.H."/>
            <person name="Blazej R.G."/>
            <person name="Champe M."/>
            <person name="Pfeiffer B.D."/>
            <person name="Wan K.H."/>
            <person name="Doyle C."/>
            <person name="Baxter E.G."/>
            <person name="Helt G."/>
            <person name="Nelson C.R."/>
            <person name="Gabor G.L."/>
            <person name="Abril J.F."/>
            <person name="Agbayani A."/>
            <person name="An H.J."/>
            <person name="Andrews-Pfannkoch C."/>
            <person name="Baldwin D."/>
            <person name="Ballew R.M."/>
            <person name="Basu A."/>
            <person name="Baxendale J."/>
            <person name="Bayraktaroglu L."/>
            <person name="Beasley E.M."/>
            <person name="Beeson K.Y."/>
            <person name="Benos P.V."/>
            <person name="Berman B.P."/>
            <person name="Bhandari D."/>
            <person name="Bolshakov S."/>
            <person name="Borkova D."/>
            <person name="Botchan M.R."/>
            <person name="Bouck J."/>
            <person name="Brokstein P."/>
            <person name="Brottier P."/>
            <person name="Burtis K.C."/>
            <person name="Busam D.A."/>
            <person name="Butler H."/>
            <person name="Cadieu E."/>
            <person name="Center A."/>
            <person name="Chandra I."/>
            <person name="Cherry J.M."/>
            <person name="Cawley S."/>
            <person name="Dahlke C."/>
            <person name="Davenport L.B."/>
            <person name="Davies P."/>
            <person name="de Pablos B."/>
            <person name="Delcher A."/>
            <person name="Deng Z."/>
            <person name="Mays A.D."/>
            <person name="Dew I."/>
            <person name="Dietz S.M."/>
            <person name="Dodson K."/>
            <person name="Doup L.E."/>
            <person name="Downes M."/>
            <person name="Dugan-Rocha S."/>
            <person name="Dunkov B.C."/>
            <person name="Dunn P."/>
            <person name="Durbin K.J."/>
            <person name="Evangelista C.C."/>
            <person name="Ferraz C."/>
            <person name="Ferriera S."/>
            <person name="Fleischmann W."/>
            <person name="Fosler C."/>
            <person name="Gabrielian A.E."/>
            <person name="Garg N.S."/>
            <person name="Gelbart W.M."/>
            <person name="Glasser K."/>
            <person name="Glodek A."/>
            <person name="Gong F."/>
            <person name="Gorrell J.H."/>
            <person name="Gu Z."/>
            <person name="Guan P."/>
            <person name="Harris M."/>
            <person name="Harris N.L."/>
            <person name="Harvey D."/>
            <person name="Heiman T.J."/>
            <person name="Hernandez J.R."/>
            <person name="Houck J."/>
            <person name="Hostin D."/>
            <person name="Houston K.A."/>
            <person name="Howland T.J."/>
            <person name="Wei M.H."/>
            <person name="Ibegwam C."/>
            <person name="Jalali M."/>
            <person name="Kalush F."/>
            <person name="Karpen G.H."/>
            <person name="Ke Z."/>
            <person name="Kennison J.A."/>
            <person name="Ketchum K.A."/>
            <person name="Kimmel B.E."/>
            <person name="Kodira C.D."/>
            <person name="Kraft C."/>
            <person name="Kravitz S."/>
            <person name="Kulp D."/>
            <person name="Lai Z."/>
            <person name="Lasko P."/>
            <person name="Lei Y."/>
            <person name="Levitsky A.A."/>
            <person name="Li J."/>
            <person name="Li Z."/>
            <person name="Liang Y."/>
            <person name="Lin X."/>
            <person name="Liu X."/>
            <person name="Mattei B."/>
            <person name="McIntosh T.C."/>
            <person name="McLeod M.P."/>
            <person name="McPherson D."/>
            <person name="Merkulov G."/>
            <person name="Milshina N.V."/>
            <person name="Mobarry C."/>
            <person name="Morris J."/>
            <person name="Moshrefi A."/>
            <person name="Mount S.M."/>
            <person name="Moy M."/>
            <person name="Murphy B."/>
            <person name="Murphy L."/>
            <person name="Muzny D.M."/>
            <person name="Nelson D.L."/>
            <person name="Nelson D.R."/>
            <person name="Nelson K.A."/>
            <person name="Nixon K."/>
            <person name="Nusskern D.R."/>
            <person name="Pacleb J.M."/>
            <person name="Palazzolo M."/>
            <person name="Pittman G.S."/>
            <person name="Pan S."/>
            <person name="Pollard J."/>
            <person name="Puri V."/>
            <person name="Reese M.G."/>
            <person name="Reinert K."/>
            <person name="Remington K."/>
            <person name="Saunders R.D."/>
            <person name="Scheeler F."/>
            <person name="Shen H."/>
            <person name="Shue B.C."/>
            <person name="Siden-Kiamos I."/>
            <person name="Simpson M."/>
            <person name="Skupski M.P."/>
            <person name="Smith T."/>
            <person name="Spier E."/>
            <person name="Spradling A.C."/>
            <person name="Stapleton M."/>
            <person name="Strong R."/>
            <person name="Sun E."/>
            <person name="Svirskas R."/>
            <person name="Tector C."/>
            <person name="Turner R."/>
            <person name="Venter E."/>
            <person name="Wang A.H."/>
            <person name="Wang X."/>
            <person name="Wang Z.Y."/>
            <person name="Wassarman D.A."/>
            <person name="Weinstock G.M."/>
            <person name="Weissenbach J."/>
            <person name="Williams S.M."/>
            <person name="WoodageT"/>
            <person name="Worley K.C."/>
            <person name="Wu D."/>
            <person name="Yang S."/>
            <person name="Yao Q.A."/>
            <person name="Ye J."/>
            <person name="Yeh R.F."/>
            <person name="Zaveri J.S."/>
            <person name="Zhan M."/>
            <person name="Zhang G."/>
            <person name="Zhao Q."/>
            <person name="Zheng L."/>
            <person name="Zheng X.H."/>
            <person name="Zhong F.N."/>
            <person name="Zhong W."/>
            <person name="Zhou X."/>
            <person name="Zhu S."/>
            <person name="Zhu X."/>
            <person name="Smith H.O."/>
            <person name="Gibbs R.A."/>
            <person name="Myers E.W."/>
            <person name="Rubin G.M."/>
            <person name="Venter J.C."/>
        </authorList>
    </citation>
    <scope>NUCLEOTIDE SEQUENCE [LARGE SCALE GENOMIC DNA]</scope>
    <source>
        <strain evidence="5">Berkeley</strain>
    </source>
</reference>
<protein>
    <submittedName>
        <fullName evidence="3">Debris buster, isoform G</fullName>
    </submittedName>
    <submittedName>
        <fullName evidence="2">MIP27980p</fullName>
    </submittedName>
</protein>
<dbReference type="ExpressionAtlas" id="F0JAR1">
    <property type="expression patterns" value="baseline and differential"/>
</dbReference>
<dbReference type="AlphaFoldDB" id="F0JAR1"/>
<reference evidence="3 5" key="8">
    <citation type="journal article" date="2007" name="Science">
        <title>The Release 5.1 annotation of Drosophila melanogaster heterochromatin.</title>
        <authorList>
            <person name="Smith C.D."/>
            <person name="Shu S."/>
            <person name="Mungall C.J."/>
            <person name="Karpen G.H."/>
        </authorList>
    </citation>
    <scope>NUCLEOTIDE SEQUENCE [LARGE SCALE GENOMIC DNA]</scope>
    <source>
        <strain evidence="5">Berkeley</strain>
    </source>
</reference>
<dbReference type="OrthoDB" id="18585at2759"/>
<evidence type="ECO:0000256" key="1">
    <source>
        <dbReference type="SAM" id="MobiDB-lite"/>
    </source>
</evidence>
<reference evidence="3" key="7">
    <citation type="submission" date="2006-08" db="EMBL/GenBank/DDBJ databases">
        <authorList>
            <person name="Celniker S."/>
            <person name="Carlson J."/>
            <person name="Wan K."/>
            <person name="Frise E."/>
            <person name="Hoskins R."/>
            <person name="Park S."/>
            <person name="Svirskas R."/>
            <person name="Rubin G."/>
        </authorList>
    </citation>
    <scope>NUCLEOTIDE SEQUENCE</scope>
</reference>
<keyword evidence="5" id="KW-1185">Reference proteome</keyword>
<dbReference type="GO" id="GO:0005764">
    <property type="term" value="C:lysosome"/>
    <property type="evidence" value="ECO:0000314"/>
    <property type="project" value="FlyBase"/>
</dbReference>
<reference evidence="3" key="15">
    <citation type="submission" date="2022-11" db="EMBL/GenBank/DDBJ databases">
        <authorList>
            <consortium name="FlyBase"/>
        </authorList>
    </citation>
    <scope>NUCLEOTIDE SEQUENCE</scope>
</reference>
<dbReference type="Bgee" id="FBgn0035290">
    <property type="expression patterns" value="Expressed in fat body cell in proboscis and 69 other cell types or tissues"/>
</dbReference>
<gene>
    <name evidence="3 4" type="primary">dsb</name>
    <name evidence="2" type="synonym">CG1887-RD</name>
    <name evidence="3" type="synonym">Dmel\CG1887</name>
    <name evidence="3" type="synonym">Dsb</name>
    <name evidence="3" type="synonym">ph</name>
    <name evidence="3 4" type="ORF">CG1887</name>
    <name evidence="3" type="ORF">Dmel_CG1887</name>
</gene>
<reference evidence="3 5" key="9">
    <citation type="journal article" date="2007" name="Science">
        <title>Sequence finishing and mapping of Drosophila melanogaster heterochromatin.</title>
        <authorList>
            <person name="Hoskins R.A."/>
            <person name="Carlson J.W."/>
            <person name="Kennedy C."/>
            <person name="Acevedo D."/>
            <person name="Evans-Holm M."/>
            <person name="Frise E."/>
            <person name="Wan K.H."/>
            <person name="Park S."/>
            <person name="Mendez-Lago M."/>
            <person name="Rossi F."/>
            <person name="Villasante A."/>
            <person name="Dimitri P."/>
            <person name="Karpen G.H."/>
            <person name="Celniker S.E."/>
        </authorList>
    </citation>
    <scope>NUCLEOTIDE SEQUENCE [LARGE SCALE GENOMIC DNA]</scope>
    <source>
        <strain evidence="5">Berkeley</strain>
    </source>
</reference>
<reference evidence="3" key="13">
    <citation type="journal article" date="2015" name="Genome Res.">
        <title>The Release 6 reference sequence of the Drosophila melanogaster genome.</title>
        <authorList>
            <person name="Hoskins R.A."/>
            <person name="Carlson J.W."/>
            <person name="Wan K.H."/>
            <person name="Park S."/>
            <person name="Mendez I."/>
            <person name="Galle S.E."/>
            <person name="Booth B.W."/>
            <person name="Pfeiffer B.D."/>
            <person name="George R.A."/>
            <person name="Svirskas R."/>
            <person name="Krzywinski M."/>
            <person name="Schein J."/>
            <person name="Accardo M.C."/>
            <person name="Damia E."/>
            <person name="Messina G."/>
            <person name="Mendez-Lago M."/>
            <person name="de Pablos B."/>
            <person name="Demakova O.V."/>
            <person name="Andreyeva E.N."/>
            <person name="Boldyreva L.V."/>
            <person name="Marra M."/>
            <person name="Carvalho A.B."/>
            <person name="Dimitri P."/>
            <person name="Villasante A."/>
            <person name="Zhimulev I.F."/>
            <person name="Rubin G.M."/>
            <person name="Karpen G.H."/>
            <person name="Celniker S.E."/>
        </authorList>
    </citation>
    <scope>NUCLEOTIDE SEQUENCE</scope>
</reference>
<dbReference type="GO" id="GO:0090382">
    <property type="term" value="P:phagosome maturation"/>
    <property type="evidence" value="ECO:0000315"/>
    <property type="project" value="FlyBase"/>
</dbReference>
<reference evidence="5" key="4">
    <citation type="journal article" date="2002" name="Genome Biol.">
        <title>The transposable elements of the Drosophila melanogaster euchromatin: a genomics perspective.</title>
        <authorList>
            <person name="Kaminker J.S."/>
            <person name="Bergman C.M."/>
            <person name="Kronmiller B."/>
            <person name="Carlson J."/>
            <person name="Svirskas R."/>
            <person name="Patel S."/>
            <person name="Frise E."/>
            <person name="Wheeler D.A."/>
            <person name="Lewis S.E."/>
            <person name="Rubin G.M."/>
            <person name="Ashburner M."/>
            <person name="Celniker S.E."/>
        </authorList>
    </citation>
    <scope>NUCLEOTIDE SEQUENCE [LARGE SCALE GENOMIC DNA]</scope>
    <source>
        <strain evidence="5">Berkeley</strain>
    </source>
</reference>
<dbReference type="EMBL" id="AE014296">
    <property type="protein sequence ID" value="AGB93994.1"/>
    <property type="molecule type" value="Genomic_DNA"/>
</dbReference>
<feature type="compositionally biased region" description="Polar residues" evidence="1">
    <location>
        <begin position="39"/>
        <end position="51"/>
    </location>
</feature>
<dbReference type="EMBL" id="BT126103">
    <property type="protein sequence ID" value="ADY17804.1"/>
    <property type="molecule type" value="mRNA"/>
</dbReference>
<reference evidence="3" key="11">
    <citation type="journal article" date="2015" name="G3 (Bethesda)">
        <title>Gene Model Annotations for Drosophila melanogaster: Impact of High-Throughput Data.</title>
        <authorList>
            <consortium name="FlyBase Consortium"/>
            <person name="Matthews B.B."/>
            <person name="Dos Santos G."/>
            <person name="Crosby M.A."/>
            <person name="Emmert D.B."/>
            <person name="St Pierre S.E."/>
            <person name="Gramates L.S."/>
            <person name="Zhou P."/>
            <person name="Schroeder A.J."/>
            <person name="Falls K."/>
            <person name="Strelets V."/>
            <person name="Russo S.M."/>
            <person name="Gelbart W.M."/>
            <person name="null"/>
        </authorList>
    </citation>
    <scope>NUCLEOTIDE SEQUENCE</scope>
</reference>
<evidence type="ECO:0000313" key="3">
    <source>
        <dbReference type="EMBL" id="AGB93994.1"/>
    </source>
</evidence>
<dbReference type="AGR" id="FB:FBgn0035290"/>
<organism evidence="2">
    <name type="scientific">Drosophila melanogaster</name>
    <name type="common">Fruit fly</name>
    <dbReference type="NCBI Taxonomy" id="7227"/>
    <lineage>
        <taxon>Eukaryota</taxon>
        <taxon>Metazoa</taxon>
        <taxon>Ecdysozoa</taxon>
        <taxon>Arthropoda</taxon>
        <taxon>Hexapoda</taxon>
        <taxon>Insecta</taxon>
        <taxon>Pterygota</taxon>
        <taxon>Neoptera</taxon>
        <taxon>Endopterygota</taxon>
        <taxon>Diptera</taxon>
        <taxon>Brachycera</taxon>
        <taxon>Muscomorpha</taxon>
        <taxon>Ephydroidea</taxon>
        <taxon>Drosophilidae</taxon>
        <taxon>Drosophila</taxon>
        <taxon>Sophophora</taxon>
    </lineage>
</organism>
<feature type="region of interest" description="Disordered" evidence="1">
    <location>
        <begin position="25"/>
        <end position="65"/>
    </location>
</feature>
<reference evidence="3 5" key="5">
    <citation type="journal article" date="2002" name="Genome Biol.">
        <title>Heterochromatic sequences in a Drosophila whole-genome shotgun assembly.</title>
        <authorList>
            <person name="Hoskins R.A."/>
            <person name="Smith C.D."/>
            <person name="Carlson J.W."/>
            <person name="Carvalho A.B."/>
            <person name="Halpern A."/>
            <person name="Kaminker J.S."/>
            <person name="Kennedy C."/>
            <person name="Mungall C.J."/>
            <person name="Sullivan B.A."/>
            <person name="Sutton G.G."/>
            <person name="Yasuhara J.C."/>
            <person name="Wakimoto B.T."/>
            <person name="Myers E.W."/>
            <person name="Celniker S.E."/>
            <person name="Rubin G.M."/>
            <person name="Karpen G.H."/>
        </authorList>
    </citation>
    <scope>NUCLEOTIDE SEQUENCE [LARGE SCALE GENOMIC DNA]</scope>
    <source>
        <strain evidence="5">Berkeley</strain>
    </source>
</reference>